<dbReference type="PANTHER" id="PTHR34801">
    <property type="entry name" value="EXPRESSED PROTEIN"/>
    <property type="match status" value="1"/>
</dbReference>
<reference evidence="2" key="1">
    <citation type="submission" date="2022-02" db="EMBL/GenBank/DDBJ databases">
        <authorList>
            <person name="Giguere J D."/>
        </authorList>
    </citation>
    <scope>NUCLEOTIDE SEQUENCE</scope>
    <source>
        <strain evidence="2">CCAP 1055/1</strain>
    </source>
</reference>
<accession>A0A8J9TL52</accession>
<keyword evidence="1" id="KW-0732">Signal</keyword>
<dbReference type="Pfam" id="PF07386">
    <property type="entry name" value="DUF1499"/>
    <property type="match status" value="1"/>
</dbReference>
<dbReference type="Proteomes" id="UP000836788">
    <property type="component" value="Chromosome 18"/>
</dbReference>
<sequence length="195" mass="20647">MFLRHALSALLLAAFTPAVLSYQTPTPPSLSRRAFGAAASAALVGFGTSAAANAIEACPKGSKNCIRTTWTPPAGVTPSQADVAQTIRAVLLEYPQAGQQDVDKGGWELVQDDLTKAGTARIEYKSGIGKFAKFFNGGKPFVDDLTLEIVDNGANVQVRSASRVGDSDFGVNQKRLEYLGTALKAQGWTVPDPKY</sequence>
<evidence type="ECO:0000313" key="2">
    <source>
        <dbReference type="EMBL" id="CAG9282926.1"/>
    </source>
</evidence>
<dbReference type="AlphaFoldDB" id="A0A8J9TL52"/>
<feature type="chain" id="PRO_5035460709" description="DUF1499 domain-containing protein" evidence="1">
    <location>
        <begin position="22"/>
        <end position="195"/>
    </location>
</feature>
<dbReference type="EMBL" id="OU594959">
    <property type="protein sequence ID" value="CAG9282926.1"/>
    <property type="molecule type" value="Genomic_DNA"/>
</dbReference>
<dbReference type="PANTHER" id="PTHR34801:SF6">
    <property type="entry name" value="SLL1620 PROTEIN"/>
    <property type="match status" value="1"/>
</dbReference>
<name>A0A8J9TL52_PHATR</name>
<protein>
    <recommendedName>
        <fullName evidence="3">DUF1499 domain-containing protein</fullName>
    </recommendedName>
</protein>
<evidence type="ECO:0000256" key="1">
    <source>
        <dbReference type="SAM" id="SignalP"/>
    </source>
</evidence>
<dbReference type="InterPro" id="IPR010865">
    <property type="entry name" value="DUF1499"/>
</dbReference>
<proteinExistence type="predicted"/>
<feature type="signal peptide" evidence="1">
    <location>
        <begin position="1"/>
        <end position="21"/>
    </location>
</feature>
<evidence type="ECO:0008006" key="3">
    <source>
        <dbReference type="Google" id="ProtNLM"/>
    </source>
</evidence>
<gene>
    <name evidence="2" type="ORF">PTTT1_LOCUS21154</name>
</gene>
<organism evidence="2">
    <name type="scientific">Phaeodactylum tricornutum</name>
    <name type="common">Diatom</name>
    <dbReference type="NCBI Taxonomy" id="2850"/>
    <lineage>
        <taxon>Eukaryota</taxon>
        <taxon>Sar</taxon>
        <taxon>Stramenopiles</taxon>
        <taxon>Ochrophyta</taxon>
        <taxon>Bacillariophyta</taxon>
        <taxon>Bacillariophyceae</taxon>
        <taxon>Bacillariophycidae</taxon>
        <taxon>Naviculales</taxon>
        <taxon>Phaeodactylaceae</taxon>
        <taxon>Phaeodactylum</taxon>
    </lineage>
</organism>